<feature type="compositionally biased region" description="Polar residues" evidence="1">
    <location>
        <begin position="62"/>
        <end position="72"/>
    </location>
</feature>
<protein>
    <submittedName>
        <fullName evidence="2">Uncharacterized protein</fullName>
    </submittedName>
</protein>
<gene>
    <name evidence="2" type="ORF">A4X09_0g7889</name>
</gene>
<evidence type="ECO:0000256" key="1">
    <source>
        <dbReference type="SAM" id="MobiDB-lite"/>
    </source>
</evidence>
<comment type="caution">
    <text evidence="2">The sequence shown here is derived from an EMBL/GenBank/DDBJ whole genome shotgun (WGS) entry which is preliminary data.</text>
</comment>
<accession>A0A8X7T170</accession>
<evidence type="ECO:0000313" key="2">
    <source>
        <dbReference type="EMBL" id="KAE8257617.1"/>
    </source>
</evidence>
<sequence length="72" mass="7905">IRIRIRIRIRISKLNAQASAPLHGGILSTTSTPASLKEAPILNAHESRPGGTMSDNIHRPFPSQTHPWSTDK</sequence>
<name>A0A8X7T170_9BASI</name>
<reference evidence="2" key="2">
    <citation type="journal article" date="2019" name="IMA Fungus">
        <title>Genome sequencing and comparison of five Tilletia species to identify candidate genes for the detection of regulated species infecting wheat.</title>
        <authorList>
            <person name="Nguyen H.D.T."/>
            <person name="Sultana T."/>
            <person name="Kesanakurti P."/>
            <person name="Hambleton S."/>
        </authorList>
    </citation>
    <scope>NUCLEOTIDE SEQUENCE</scope>
    <source>
        <strain evidence="2">DAOMC 236422</strain>
    </source>
</reference>
<proteinExistence type="predicted"/>
<feature type="region of interest" description="Disordered" evidence="1">
    <location>
        <begin position="44"/>
        <end position="72"/>
    </location>
</feature>
<keyword evidence="3" id="KW-1185">Reference proteome</keyword>
<feature type="non-terminal residue" evidence="2">
    <location>
        <position position="1"/>
    </location>
</feature>
<organism evidence="2 3">
    <name type="scientific">Tilletia walkeri</name>
    <dbReference type="NCBI Taxonomy" id="117179"/>
    <lineage>
        <taxon>Eukaryota</taxon>
        <taxon>Fungi</taxon>
        <taxon>Dikarya</taxon>
        <taxon>Basidiomycota</taxon>
        <taxon>Ustilaginomycotina</taxon>
        <taxon>Exobasidiomycetes</taxon>
        <taxon>Tilletiales</taxon>
        <taxon>Tilletiaceae</taxon>
        <taxon>Tilletia</taxon>
    </lineage>
</organism>
<dbReference type="AlphaFoldDB" id="A0A8X7T170"/>
<evidence type="ECO:0000313" key="3">
    <source>
        <dbReference type="Proteomes" id="UP000078113"/>
    </source>
</evidence>
<reference evidence="2" key="1">
    <citation type="submission" date="2016-04" db="EMBL/GenBank/DDBJ databases">
        <authorList>
            <person name="Nguyen H.D."/>
            <person name="Samba Siva P."/>
            <person name="Cullis J."/>
            <person name="Levesque C.A."/>
            <person name="Hambleton S."/>
        </authorList>
    </citation>
    <scope>NUCLEOTIDE SEQUENCE</scope>
    <source>
        <strain evidence="2">DAOMC 236422</strain>
    </source>
</reference>
<dbReference type="Proteomes" id="UP000078113">
    <property type="component" value="Unassembled WGS sequence"/>
</dbReference>
<dbReference type="EMBL" id="LWDG02001370">
    <property type="protein sequence ID" value="KAE8257617.1"/>
    <property type="molecule type" value="Genomic_DNA"/>
</dbReference>